<sequence length="636" mass="72533">MYSYLKGLFLIGLLVIQVPTNAQENLSVFVHDSIENQKPWSDKPFYNNPENFQFAIVSDRTGGHRKGVFGNGLNKINILYPEFVMSVGDLIEGYTKDPDLLDEQWLEFDGIIDSLKTKFFYVAGNHDYSNDVMAQRWKERYGKDYYHFIYKDVLFLVVNSNDGDGVLMGRDQIEYLKEAISQNTDVRWTMVFMHHPMWIYGEANGFNEVEEVLKNRDYTVFAGHTHRYLHEIRNDRHHYLLGTTGGGSKLRGPKFGEFDHVSWVTMTAEGPKMANLALSGIIDHDVSNGQTREMAVNLMQAAELSPLLLSKENERKVIMVLKNEAEETLYFKGQLFHHHQVQPDESVFEVELPSGASKQITFKVKSAAEIDQNGWDPLQMQWQMGYDSAFMEPAFTLSGTEIIDLDDPQVNISLTEEDIFLKELSVTADHPYENLQLKYTVNGQIPDLNSSNFTKSFVLKETSETQFLFADNEGFTSSAVKKEYRKVKPSKASRVGRPKKGLSYSYFEGDFTSIPDFGSLEVIKTGATEDLSPDTIGERLDHYAIQYEGYVKVPSDGVYTFYLRSDDGSKLYINKELVVDNSGSHSAETKKGLVALKKGFHPIQIDYFEDFLGEELQLEYSGPTIERSPASLWYRP</sequence>
<dbReference type="PANTHER" id="PTHR43143:SF1">
    <property type="entry name" value="SERINE_THREONINE-PROTEIN PHOSPHATASE CPPED1"/>
    <property type="match status" value="1"/>
</dbReference>
<dbReference type="InterPro" id="IPR029052">
    <property type="entry name" value="Metallo-depent_PP-like"/>
</dbReference>
<dbReference type="InterPro" id="IPR011658">
    <property type="entry name" value="PA14_dom"/>
</dbReference>
<accession>A0A3G2L169</accession>
<dbReference type="InterPro" id="IPR037524">
    <property type="entry name" value="PA14/GLEYA"/>
</dbReference>
<dbReference type="KEGG" id="emar:D1013_00745"/>
<dbReference type="Pfam" id="PF07691">
    <property type="entry name" value="PA14"/>
    <property type="match status" value="1"/>
</dbReference>
<dbReference type="PANTHER" id="PTHR43143">
    <property type="entry name" value="METALLOPHOSPHOESTERASE, CALCINEURIN SUPERFAMILY"/>
    <property type="match status" value="1"/>
</dbReference>
<protein>
    <recommendedName>
        <fullName evidence="2">PA14 domain-containing protein</fullName>
    </recommendedName>
</protein>
<dbReference type="OrthoDB" id="9816081at2"/>
<feature type="domain" description="PA14" evidence="2">
    <location>
        <begin position="497"/>
        <end position="634"/>
    </location>
</feature>
<evidence type="ECO:0000313" key="3">
    <source>
        <dbReference type="EMBL" id="AYN66010.1"/>
    </source>
</evidence>
<dbReference type="SUPFAM" id="SSF56300">
    <property type="entry name" value="Metallo-dependent phosphatases"/>
    <property type="match status" value="1"/>
</dbReference>
<dbReference type="EMBL" id="CP032050">
    <property type="protein sequence ID" value="AYN66010.1"/>
    <property type="molecule type" value="Genomic_DNA"/>
</dbReference>
<evidence type="ECO:0000256" key="1">
    <source>
        <dbReference type="SAM" id="SignalP"/>
    </source>
</evidence>
<keyword evidence="1" id="KW-0732">Signal</keyword>
<dbReference type="SUPFAM" id="SSF56988">
    <property type="entry name" value="Anthrax protective antigen"/>
    <property type="match status" value="1"/>
</dbReference>
<dbReference type="AlphaFoldDB" id="A0A3G2L169"/>
<dbReference type="Gene3D" id="3.90.182.10">
    <property type="entry name" value="Toxin - Anthrax Protective Antigen,domain 1"/>
    <property type="match status" value="1"/>
</dbReference>
<organism evidence="3 4">
    <name type="scientific">Euzebyella marina</name>
    <dbReference type="NCBI Taxonomy" id="1761453"/>
    <lineage>
        <taxon>Bacteria</taxon>
        <taxon>Pseudomonadati</taxon>
        <taxon>Bacteroidota</taxon>
        <taxon>Flavobacteriia</taxon>
        <taxon>Flavobacteriales</taxon>
        <taxon>Flavobacteriaceae</taxon>
        <taxon>Euzebyella</taxon>
    </lineage>
</organism>
<keyword evidence="4" id="KW-1185">Reference proteome</keyword>
<dbReference type="Gene3D" id="3.60.21.10">
    <property type="match status" value="1"/>
</dbReference>
<proteinExistence type="predicted"/>
<reference evidence="3 4" key="1">
    <citation type="submission" date="2018-08" db="EMBL/GenBank/DDBJ databases">
        <title>The reduced genetic potential of extracellular carbohydrate catabolism in Euzebyella marina RN62, a Flavobacteriia bacterium isolated from the hadal water.</title>
        <authorList>
            <person name="Xue C."/>
        </authorList>
    </citation>
    <scope>NUCLEOTIDE SEQUENCE [LARGE SCALE GENOMIC DNA]</scope>
    <source>
        <strain evidence="3 4">RN62</strain>
    </source>
</reference>
<dbReference type="InterPro" id="IPR051918">
    <property type="entry name" value="STPP_CPPED1"/>
</dbReference>
<dbReference type="InterPro" id="IPR004843">
    <property type="entry name" value="Calcineurin-like_PHP"/>
</dbReference>
<dbReference type="PROSITE" id="PS51820">
    <property type="entry name" value="PA14"/>
    <property type="match status" value="1"/>
</dbReference>
<name>A0A3G2L169_9FLAO</name>
<dbReference type="Proteomes" id="UP000276309">
    <property type="component" value="Chromosome"/>
</dbReference>
<dbReference type="SMART" id="SM00758">
    <property type="entry name" value="PA14"/>
    <property type="match status" value="1"/>
</dbReference>
<feature type="chain" id="PRO_5018301169" description="PA14 domain-containing protein" evidence="1">
    <location>
        <begin position="23"/>
        <end position="636"/>
    </location>
</feature>
<dbReference type="RefSeq" id="WP_121847063.1">
    <property type="nucleotide sequence ID" value="NZ_CP032050.1"/>
</dbReference>
<evidence type="ECO:0000259" key="2">
    <source>
        <dbReference type="PROSITE" id="PS51820"/>
    </source>
</evidence>
<gene>
    <name evidence="3" type="ORF">D1013_00745</name>
</gene>
<evidence type="ECO:0000313" key="4">
    <source>
        <dbReference type="Proteomes" id="UP000276309"/>
    </source>
</evidence>
<feature type="signal peptide" evidence="1">
    <location>
        <begin position="1"/>
        <end position="22"/>
    </location>
</feature>
<dbReference type="GO" id="GO:0016787">
    <property type="term" value="F:hydrolase activity"/>
    <property type="evidence" value="ECO:0007669"/>
    <property type="project" value="InterPro"/>
</dbReference>
<dbReference type="Pfam" id="PF00149">
    <property type="entry name" value="Metallophos"/>
    <property type="match status" value="1"/>
</dbReference>